<dbReference type="OrthoDB" id="421075at2759"/>
<dbReference type="GO" id="GO:0055087">
    <property type="term" value="C:Ski complex"/>
    <property type="evidence" value="ECO:0007669"/>
    <property type="project" value="InterPro"/>
</dbReference>
<dbReference type="Proteomes" id="UP000027195">
    <property type="component" value="Unassembled WGS sequence"/>
</dbReference>
<keyword evidence="2 3" id="KW-0802">TPR repeat</keyword>
<feature type="repeat" description="TPR" evidence="3">
    <location>
        <begin position="1197"/>
        <end position="1230"/>
    </location>
</feature>
<dbReference type="InParanoid" id="A0A067ME03"/>
<dbReference type="Pfam" id="PF18833">
    <property type="entry name" value="TPR_22"/>
    <property type="match status" value="1"/>
</dbReference>
<dbReference type="InterPro" id="IPR019734">
    <property type="entry name" value="TPR_rpt"/>
</dbReference>
<evidence type="ECO:0000256" key="2">
    <source>
        <dbReference type="ARBA" id="ARBA00022803"/>
    </source>
</evidence>
<dbReference type="PROSITE" id="PS50005">
    <property type="entry name" value="TPR"/>
    <property type="match status" value="4"/>
</dbReference>
<evidence type="ECO:0000313" key="5">
    <source>
        <dbReference type="EMBL" id="KDQ10122.1"/>
    </source>
</evidence>
<dbReference type="HOGENOM" id="CLU_001688_1_0_1"/>
<evidence type="ECO:0000313" key="6">
    <source>
        <dbReference type="Proteomes" id="UP000027195"/>
    </source>
</evidence>
<dbReference type="PANTHER" id="PTHR15704">
    <property type="entry name" value="SUPERKILLER 3 PROTEIN-RELATED"/>
    <property type="match status" value="1"/>
</dbReference>
<evidence type="ECO:0000256" key="4">
    <source>
        <dbReference type="SAM" id="Coils"/>
    </source>
</evidence>
<feature type="repeat" description="TPR" evidence="3">
    <location>
        <begin position="39"/>
        <end position="72"/>
    </location>
</feature>
<dbReference type="PANTHER" id="PTHR15704:SF7">
    <property type="entry name" value="SUPERKILLER COMPLEX PROTEIN 3"/>
    <property type="match status" value="1"/>
</dbReference>
<evidence type="ECO:0008006" key="7">
    <source>
        <dbReference type="Google" id="ProtNLM"/>
    </source>
</evidence>
<dbReference type="SUPFAM" id="SSF48452">
    <property type="entry name" value="TPR-like"/>
    <property type="match status" value="4"/>
</dbReference>
<feature type="coiled-coil region" evidence="4">
    <location>
        <begin position="1126"/>
        <end position="1156"/>
    </location>
</feature>
<gene>
    <name evidence="5" type="ORF">BOTBODRAFT_164222</name>
</gene>
<organism evidence="5 6">
    <name type="scientific">Botryobasidium botryosum (strain FD-172 SS1)</name>
    <dbReference type="NCBI Taxonomy" id="930990"/>
    <lineage>
        <taxon>Eukaryota</taxon>
        <taxon>Fungi</taxon>
        <taxon>Dikarya</taxon>
        <taxon>Basidiomycota</taxon>
        <taxon>Agaricomycotina</taxon>
        <taxon>Agaricomycetes</taxon>
        <taxon>Cantharellales</taxon>
        <taxon>Botryobasidiaceae</taxon>
        <taxon>Botryobasidium</taxon>
    </lineage>
</organism>
<proteinExistence type="predicted"/>
<feature type="repeat" description="TPR" evidence="3">
    <location>
        <begin position="993"/>
        <end position="1026"/>
    </location>
</feature>
<dbReference type="Pfam" id="PF13432">
    <property type="entry name" value="TPR_16"/>
    <property type="match status" value="3"/>
</dbReference>
<dbReference type="EMBL" id="KL198071">
    <property type="protein sequence ID" value="KDQ10122.1"/>
    <property type="molecule type" value="Genomic_DNA"/>
</dbReference>
<keyword evidence="6" id="KW-1185">Reference proteome</keyword>
<dbReference type="GO" id="GO:0006401">
    <property type="term" value="P:RNA catabolic process"/>
    <property type="evidence" value="ECO:0007669"/>
    <property type="project" value="InterPro"/>
</dbReference>
<sequence length="1446" mass="160103">MASIVKNKLKAARDALGKKNYQAAQTASEDVISYEPSNYHAYVFLGLASLELGEVEKGEQAYRKAIELSPDQLLAWQGISKLYERLKRWDKFAETLEQLMDLYLKAKDEVKCAEALQRFVQLRREEGSRSEIVSALKLYLPSSRYYDLLSNLPTPDPTAPTATTTYAAQEAIHKSLPILEEIVSLSEKGEEERIEQEVKRRRQRIGAGRPEEVRAEVGREVWSVSTLPSLYNEILNHPDTPDDLRRTVESKLLRHNQQYLFAVQNKGENKAIKDRLRREVEEMARGVVLLDIADELAWNIVIEYMDTDSIEGYDFGVLRRYIKMFSSPLAIIVQQYFRYMGLPTSDDYGGDDDGDPEGAPEVAQDKEGALDVILDVFASAQRSILAHRVLAEIYDIELDRENAIKVAEAGLELLGRSEADWGARFTQTRKAFDVILGTGLVHLFPPKHHLRALRILEDVLSIDTDNVTCLMGKGYIYQYTNKWSNAESLFARVVELVGPENMDVGLEAREERAWCQVRQEHFEDGEQALKAVIEDLDKEEGKFEQKARAWWRLGNCLSDADANRRKESYAMFITSLKRSSSFAPAFTSLGIYYLEHASPPDPNRASKCFQKAFELDAREADAARRLAEGFAEEREWDLVEVVARRTIEGEGGETGGGVGQEKAGGARYAPTNAWAWKAVGVVELSRQNYPAGIQAFQIALRADQDDFVSWSRLGEAYARSGRHVAALKALKRAQELRPDDWVCAYLTGDVQQQLGLYSTAVETFHGILEKRPDEIGVLAMLSETYLALGREEFATGFLRRAEGSFIDSITVAKSVIDLSAGFRRIPWKTASDAVLELSKTAVFNDPKAVGEALLSLAQLIAADDSAGKKKIAGLISMSQLMDQLGDAPEGLTALWLAVALFEYRATLGEDEGTTGSAHYDHAIVLHRLSMRVMAEEDKNSCLDQATDSIKQALREEPGNEAYWNALGAFNFASNPKIAQHAFIKALEYDSKDPVTWANLGFLYLHHGDTELANQTFYRTQTIDPDYSLAWVGQGLVAIANGHSAEARSLFEHAVSLSASVPEADSEFATRTFGLFSNHAASTPAAGVLFSPFFAMDRYCQQRPEDPSALHVFALICERLGQQELAIDLLQRAIAVLESAYEKTEDAETEMQFAIANANLGRIRVATSDFSGALDAFNVSLSLTKPDNASTTSQVLRAQAHFGSGLANFKLGDLESALAMFETALEETPVELQDVRGHITILLAQTLWAIGSDEARNTAKDQLLGCIASDPENLQAITTLAAIGTLLAADDLVDAALSEILALPLDRRHKLDPHRDVDNLLSQHHLGLGRASQATSVLQHAVHAEPSQTQPRKNLGTLLLKSGQPAAAESILLGTLGSQQVDDRQALHDSLRLSAVARVRAHERALLDEDTARLSQKEVERAVVLAPWEEANWVALAYVRSRAAGVE</sequence>
<accession>A0A067ME03</accession>
<feature type="repeat" description="TPR" evidence="3">
    <location>
        <begin position="707"/>
        <end position="740"/>
    </location>
</feature>
<dbReference type="InterPro" id="IPR040962">
    <property type="entry name" value="TPR_22"/>
</dbReference>
<reference evidence="6" key="1">
    <citation type="journal article" date="2014" name="Proc. Natl. Acad. Sci. U.S.A.">
        <title>Extensive sampling of basidiomycete genomes demonstrates inadequacy of the white-rot/brown-rot paradigm for wood decay fungi.</title>
        <authorList>
            <person name="Riley R."/>
            <person name="Salamov A.A."/>
            <person name="Brown D.W."/>
            <person name="Nagy L.G."/>
            <person name="Floudas D."/>
            <person name="Held B.W."/>
            <person name="Levasseur A."/>
            <person name="Lombard V."/>
            <person name="Morin E."/>
            <person name="Otillar R."/>
            <person name="Lindquist E.A."/>
            <person name="Sun H."/>
            <person name="LaButti K.M."/>
            <person name="Schmutz J."/>
            <person name="Jabbour D."/>
            <person name="Luo H."/>
            <person name="Baker S.E."/>
            <person name="Pisabarro A.G."/>
            <person name="Walton J.D."/>
            <person name="Blanchette R.A."/>
            <person name="Henrissat B."/>
            <person name="Martin F."/>
            <person name="Cullen D."/>
            <person name="Hibbett D.S."/>
            <person name="Grigoriev I.V."/>
        </authorList>
    </citation>
    <scope>NUCLEOTIDE SEQUENCE [LARGE SCALE GENOMIC DNA]</scope>
    <source>
        <strain evidence="6">FD-172 SS1</strain>
    </source>
</reference>
<dbReference type="FunCoup" id="A0A067ME03">
    <property type="interactions" value="272"/>
</dbReference>
<dbReference type="Gene3D" id="1.25.40.10">
    <property type="entry name" value="Tetratricopeptide repeat domain"/>
    <property type="match status" value="4"/>
</dbReference>
<keyword evidence="1" id="KW-0677">Repeat</keyword>
<dbReference type="SMART" id="SM00028">
    <property type="entry name" value="TPR"/>
    <property type="match status" value="12"/>
</dbReference>
<evidence type="ECO:0000256" key="3">
    <source>
        <dbReference type="PROSITE-ProRule" id="PRU00339"/>
    </source>
</evidence>
<protein>
    <recommendedName>
        <fullName evidence="7">Superkiller protein 3</fullName>
    </recommendedName>
</protein>
<name>A0A067ME03_BOTB1</name>
<dbReference type="InterPro" id="IPR011990">
    <property type="entry name" value="TPR-like_helical_dom_sf"/>
</dbReference>
<evidence type="ECO:0000256" key="1">
    <source>
        <dbReference type="ARBA" id="ARBA00022737"/>
    </source>
</evidence>
<dbReference type="PROSITE" id="PS50293">
    <property type="entry name" value="TPR_REGION"/>
    <property type="match status" value="1"/>
</dbReference>
<dbReference type="STRING" id="930990.A0A067ME03"/>
<dbReference type="InterPro" id="IPR039226">
    <property type="entry name" value="Ski3/TTC37"/>
</dbReference>
<keyword evidence="4" id="KW-0175">Coiled coil</keyword>